<gene>
    <name evidence="2" type="ORF">F9278_28275</name>
</gene>
<feature type="transmembrane region" description="Helical" evidence="1">
    <location>
        <begin position="53"/>
        <end position="73"/>
    </location>
</feature>
<evidence type="ECO:0000313" key="2">
    <source>
        <dbReference type="EMBL" id="QFQ99407.1"/>
    </source>
</evidence>
<dbReference type="EMBL" id="CP045096">
    <property type="protein sequence ID" value="QFQ99407.1"/>
    <property type="molecule type" value="Genomic_DNA"/>
</dbReference>
<organism evidence="2 3">
    <name type="scientific">Streptomyces phaeolivaceus</name>
    <dbReference type="NCBI Taxonomy" id="2653200"/>
    <lineage>
        <taxon>Bacteria</taxon>
        <taxon>Bacillati</taxon>
        <taxon>Actinomycetota</taxon>
        <taxon>Actinomycetes</taxon>
        <taxon>Kitasatosporales</taxon>
        <taxon>Streptomycetaceae</taxon>
        <taxon>Streptomyces</taxon>
    </lineage>
</organism>
<evidence type="ECO:0000313" key="3">
    <source>
        <dbReference type="Proteomes" id="UP000327294"/>
    </source>
</evidence>
<accession>A0A5P8K9W1</accession>
<keyword evidence="1" id="KW-0472">Membrane</keyword>
<dbReference type="AlphaFoldDB" id="A0A5P8K9W1"/>
<dbReference type="RefSeq" id="WP_152170832.1">
    <property type="nucleotide sequence ID" value="NZ_CP045096.1"/>
</dbReference>
<name>A0A5P8K9W1_9ACTN</name>
<evidence type="ECO:0000256" key="1">
    <source>
        <dbReference type="SAM" id="Phobius"/>
    </source>
</evidence>
<dbReference type="KEGG" id="sphv:F9278_28275"/>
<protein>
    <submittedName>
        <fullName evidence="2">Uncharacterized protein</fullName>
    </submittedName>
</protein>
<proteinExistence type="predicted"/>
<keyword evidence="3" id="KW-1185">Reference proteome</keyword>
<keyword evidence="1" id="KW-1133">Transmembrane helix</keyword>
<keyword evidence="1" id="KW-0812">Transmembrane</keyword>
<reference evidence="2 3" key="1">
    <citation type="submission" date="2019-10" db="EMBL/GenBank/DDBJ databases">
        <title>Streptomyces sp. strain GY16 isolated from leaves of Broussonetia papyrifera.</title>
        <authorList>
            <person name="Mo P."/>
        </authorList>
    </citation>
    <scope>NUCLEOTIDE SEQUENCE [LARGE SCALE GENOMIC DNA]</scope>
    <source>
        <strain evidence="2 3">GY16</strain>
    </source>
</reference>
<dbReference type="Proteomes" id="UP000327294">
    <property type="component" value="Chromosome"/>
</dbReference>
<sequence length="77" mass="8224">MQKMFQLLGIYLVIGGISGTVDHLANQPILSLVLNAFNRYVIPHVSFLDGYEVISNLSLSVLGAIIVVAAGRIPASN</sequence>